<dbReference type="Proteomes" id="UP000012073">
    <property type="component" value="Unassembled WGS sequence"/>
</dbReference>
<dbReference type="PANTHER" id="PTHR23248:SF9">
    <property type="entry name" value="PHOSPHOLIPID SCRAMBLASE"/>
    <property type="match status" value="1"/>
</dbReference>
<organism evidence="3 4">
    <name type="scientific">Chondrus crispus</name>
    <name type="common">Carrageen Irish moss</name>
    <name type="synonym">Polymorpha crispa</name>
    <dbReference type="NCBI Taxonomy" id="2769"/>
    <lineage>
        <taxon>Eukaryota</taxon>
        <taxon>Rhodophyta</taxon>
        <taxon>Florideophyceae</taxon>
        <taxon>Rhodymeniophycidae</taxon>
        <taxon>Gigartinales</taxon>
        <taxon>Gigartinaceae</taxon>
        <taxon>Chondrus</taxon>
    </lineage>
</organism>
<name>R7QB55_CHOCR</name>
<gene>
    <name evidence="3" type="ORF">CHC_T00003355001</name>
</gene>
<reference evidence="4" key="1">
    <citation type="journal article" date="2013" name="Proc. Natl. Acad. Sci. U.S.A.">
        <title>Genome structure and metabolic features in the red seaweed Chondrus crispus shed light on evolution of the Archaeplastida.</title>
        <authorList>
            <person name="Collen J."/>
            <person name="Porcel B."/>
            <person name="Carre W."/>
            <person name="Ball S.G."/>
            <person name="Chaparro C."/>
            <person name="Tonon T."/>
            <person name="Barbeyron T."/>
            <person name="Michel G."/>
            <person name="Noel B."/>
            <person name="Valentin K."/>
            <person name="Elias M."/>
            <person name="Artiguenave F."/>
            <person name="Arun A."/>
            <person name="Aury J.M."/>
            <person name="Barbosa-Neto J.F."/>
            <person name="Bothwell J.H."/>
            <person name="Bouget F.Y."/>
            <person name="Brillet L."/>
            <person name="Cabello-Hurtado F."/>
            <person name="Capella-Gutierrez S."/>
            <person name="Charrier B."/>
            <person name="Cladiere L."/>
            <person name="Cock J.M."/>
            <person name="Coelho S.M."/>
            <person name="Colleoni C."/>
            <person name="Czjzek M."/>
            <person name="Da Silva C."/>
            <person name="Delage L."/>
            <person name="Denoeud F."/>
            <person name="Deschamps P."/>
            <person name="Dittami S.M."/>
            <person name="Gabaldon T."/>
            <person name="Gachon C.M."/>
            <person name="Groisillier A."/>
            <person name="Herve C."/>
            <person name="Jabbari K."/>
            <person name="Katinka M."/>
            <person name="Kloareg B."/>
            <person name="Kowalczyk N."/>
            <person name="Labadie K."/>
            <person name="Leblanc C."/>
            <person name="Lopez P.J."/>
            <person name="McLachlan D.H."/>
            <person name="Meslet-Cladiere L."/>
            <person name="Moustafa A."/>
            <person name="Nehr Z."/>
            <person name="Nyvall Collen P."/>
            <person name="Panaud O."/>
            <person name="Partensky F."/>
            <person name="Poulain J."/>
            <person name="Rensing S.A."/>
            <person name="Rousvoal S."/>
            <person name="Samson G."/>
            <person name="Symeonidi A."/>
            <person name="Weissenbach J."/>
            <person name="Zambounis A."/>
            <person name="Wincker P."/>
            <person name="Boyen C."/>
        </authorList>
    </citation>
    <scope>NUCLEOTIDE SEQUENCE [LARGE SCALE GENOMIC DNA]</scope>
    <source>
        <strain evidence="4">cv. Stackhouse</strain>
    </source>
</reference>
<dbReference type="GO" id="GO:0017128">
    <property type="term" value="F:phospholipid scramblase activity"/>
    <property type="evidence" value="ECO:0007669"/>
    <property type="project" value="InterPro"/>
</dbReference>
<sequence length="186" mass="21057">MFLVSSSVHVETPEGERIGEVNMNWHMWRRRYSLYVQKEQFAEVNSGFLAVDFDMRDMDGKKMASVNKDFTGFARELFTDARQYVLRMDPSYGLSHDANLVNDANTINLGQEEYSDTKMGQRERAVVLAAALAIDFGMFLSKKSSGWLDVQAALSLIVEVRLIDTNCLLPPCLFFFSACARMVALS</sequence>
<dbReference type="OrthoDB" id="191150at2759"/>
<dbReference type="Gramene" id="CDF34651">
    <property type="protein sequence ID" value="CDF34651"/>
    <property type="gene ID" value="CHC_T00003355001"/>
</dbReference>
<keyword evidence="4" id="KW-1185">Reference proteome</keyword>
<proteinExistence type="inferred from homology"/>
<dbReference type="Pfam" id="PF03803">
    <property type="entry name" value="Scramblase"/>
    <property type="match status" value="1"/>
</dbReference>
<dbReference type="RefSeq" id="XP_005714470.1">
    <property type="nucleotide sequence ID" value="XM_005714413.1"/>
</dbReference>
<evidence type="ECO:0000256" key="2">
    <source>
        <dbReference type="RuleBase" id="RU363116"/>
    </source>
</evidence>
<comment type="similarity">
    <text evidence="1 2">Belongs to the phospholipid scramblase family.</text>
</comment>
<evidence type="ECO:0000313" key="3">
    <source>
        <dbReference type="EMBL" id="CDF34651.1"/>
    </source>
</evidence>
<dbReference type="InterPro" id="IPR005552">
    <property type="entry name" value="Scramblase"/>
</dbReference>
<evidence type="ECO:0000256" key="1">
    <source>
        <dbReference type="ARBA" id="ARBA00005350"/>
    </source>
</evidence>
<dbReference type="EMBL" id="HG001704">
    <property type="protein sequence ID" value="CDF34651.1"/>
    <property type="molecule type" value="Genomic_DNA"/>
</dbReference>
<protein>
    <recommendedName>
        <fullName evidence="2">Phospholipid scramblase</fullName>
    </recommendedName>
</protein>
<dbReference type="KEGG" id="ccp:CHC_T00003355001"/>
<dbReference type="GO" id="GO:0005886">
    <property type="term" value="C:plasma membrane"/>
    <property type="evidence" value="ECO:0007669"/>
    <property type="project" value="TreeGrafter"/>
</dbReference>
<evidence type="ECO:0000313" key="4">
    <source>
        <dbReference type="Proteomes" id="UP000012073"/>
    </source>
</evidence>
<dbReference type="AlphaFoldDB" id="R7QB55"/>
<dbReference type="PhylomeDB" id="R7QB55"/>
<dbReference type="PANTHER" id="PTHR23248">
    <property type="entry name" value="PHOSPHOLIPID SCRAMBLASE-RELATED"/>
    <property type="match status" value="1"/>
</dbReference>
<dbReference type="GeneID" id="17322187"/>
<accession>R7QB55</accession>